<dbReference type="GO" id="GO:0015141">
    <property type="term" value="F:succinate transmembrane transporter activity"/>
    <property type="evidence" value="ECO:0007669"/>
    <property type="project" value="TreeGrafter"/>
</dbReference>
<comment type="subcellular location">
    <subcellularLocation>
        <location evidence="1">Membrane</location>
        <topology evidence="1">Multi-pass membrane protein</topology>
    </subcellularLocation>
</comment>
<evidence type="ECO:0000256" key="3">
    <source>
        <dbReference type="ARBA" id="ARBA00022692"/>
    </source>
</evidence>
<dbReference type="PANTHER" id="PTHR10283">
    <property type="entry name" value="SOLUTE CARRIER FAMILY 13 MEMBER"/>
    <property type="match status" value="1"/>
</dbReference>
<dbReference type="Proteomes" id="UP001321473">
    <property type="component" value="Unassembled WGS sequence"/>
</dbReference>
<dbReference type="GO" id="GO:0015137">
    <property type="term" value="F:citrate transmembrane transporter activity"/>
    <property type="evidence" value="ECO:0007669"/>
    <property type="project" value="TreeGrafter"/>
</dbReference>
<feature type="chain" id="PRO_5042914507" description="Na+/dicarboxylate na+/tricarboxylate and phosphate transporter" evidence="7">
    <location>
        <begin position="23"/>
        <end position="173"/>
    </location>
</feature>
<name>A0AAQ4FGU2_AMBAM</name>
<feature type="signal peptide" evidence="7">
    <location>
        <begin position="1"/>
        <end position="22"/>
    </location>
</feature>
<evidence type="ECO:0000256" key="1">
    <source>
        <dbReference type="ARBA" id="ARBA00004141"/>
    </source>
</evidence>
<evidence type="ECO:0000256" key="6">
    <source>
        <dbReference type="SAM" id="Phobius"/>
    </source>
</evidence>
<keyword evidence="9" id="KW-1185">Reference proteome</keyword>
<evidence type="ECO:0000313" key="8">
    <source>
        <dbReference type="EMBL" id="KAK8786013.1"/>
    </source>
</evidence>
<dbReference type="AlphaFoldDB" id="A0AAQ4FGU2"/>
<comment type="similarity">
    <text evidence="2">Belongs to the SLC13A/DASS transporter (TC 2.A.47) family. NADC subfamily.</text>
</comment>
<keyword evidence="5 6" id="KW-0472">Membrane</keyword>
<accession>A0AAQ4FGU2</accession>
<keyword evidence="4 6" id="KW-1133">Transmembrane helix</keyword>
<dbReference type="PANTHER" id="PTHR10283:SF82">
    <property type="entry name" value="SOLUTE CARRIER FAMILY 13 MEMBER 2"/>
    <property type="match status" value="1"/>
</dbReference>
<dbReference type="Pfam" id="PF00939">
    <property type="entry name" value="Na_sulph_symp"/>
    <property type="match status" value="1"/>
</dbReference>
<dbReference type="GO" id="GO:0005886">
    <property type="term" value="C:plasma membrane"/>
    <property type="evidence" value="ECO:0007669"/>
    <property type="project" value="TreeGrafter"/>
</dbReference>
<evidence type="ECO:0000256" key="2">
    <source>
        <dbReference type="ARBA" id="ARBA00006772"/>
    </source>
</evidence>
<evidence type="ECO:0000313" key="9">
    <source>
        <dbReference type="Proteomes" id="UP001321473"/>
    </source>
</evidence>
<keyword evidence="3 6" id="KW-0812">Transmembrane</keyword>
<evidence type="ECO:0000256" key="5">
    <source>
        <dbReference type="ARBA" id="ARBA00023136"/>
    </source>
</evidence>
<protein>
    <recommendedName>
        <fullName evidence="10">Na+/dicarboxylate na+/tricarboxylate and phosphate transporter</fullName>
    </recommendedName>
</protein>
<feature type="transmembrane region" description="Helical" evidence="6">
    <location>
        <begin position="88"/>
        <end position="105"/>
    </location>
</feature>
<gene>
    <name evidence="8" type="ORF">V5799_007625</name>
</gene>
<dbReference type="InterPro" id="IPR001898">
    <property type="entry name" value="SLC13A/DASS"/>
</dbReference>
<feature type="transmembrane region" description="Helical" evidence="6">
    <location>
        <begin position="125"/>
        <end position="146"/>
    </location>
</feature>
<organism evidence="8 9">
    <name type="scientific">Amblyomma americanum</name>
    <name type="common">Lone star tick</name>
    <dbReference type="NCBI Taxonomy" id="6943"/>
    <lineage>
        <taxon>Eukaryota</taxon>
        <taxon>Metazoa</taxon>
        <taxon>Ecdysozoa</taxon>
        <taxon>Arthropoda</taxon>
        <taxon>Chelicerata</taxon>
        <taxon>Arachnida</taxon>
        <taxon>Acari</taxon>
        <taxon>Parasitiformes</taxon>
        <taxon>Ixodida</taxon>
        <taxon>Ixodoidea</taxon>
        <taxon>Ixodidae</taxon>
        <taxon>Amblyomminae</taxon>
        <taxon>Amblyomma</taxon>
    </lineage>
</organism>
<evidence type="ECO:0000256" key="4">
    <source>
        <dbReference type="ARBA" id="ARBA00022989"/>
    </source>
</evidence>
<sequence>MAPKCYWNLIFLISGSLTFSNAAKASGLSDLIAECLLNLGGLDDTLIVTVLCLLTAALTQLFSNAGVCTMLIPVVLDTAVSLKVHPMLLAMPVTLACSFSFLLPASTPPNALVYEMGGMGGRDMIYPGVVMTIISIIVCVALIISWGRFTMELGEFPSWATENVTSTTPFPIA</sequence>
<evidence type="ECO:0000256" key="7">
    <source>
        <dbReference type="SAM" id="SignalP"/>
    </source>
</evidence>
<feature type="transmembrane region" description="Helical" evidence="6">
    <location>
        <begin position="46"/>
        <end position="76"/>
    </location>
</feature>
<comment type="caution">
    <text evidence="8">The sequence shown here is derived from an EMBL/GenBank/DDBJ whole genome shotgun (WGS) entry which is preliminary data.</text>
</comment>
<reference evidence="8 9" key="1">
    <citation type="journal article" date="2023" name="Arcadia Sci">
        <title>De novo assembly of a long-read Amblyomma americanum tick genome.</title>
        <authorList>
            <person name="Chou S."/>
            <person name="Poskanzer K.E."/>
            <person name="Rollins M."/>
            <person name="Thuy-Boun P.S."/>
        </authorList>
    </citation>
    <scope>NUCLEOTIDE SEQUENCE [LARGE SCALE GENOMIC DNA]</scope>
    <source>
        <strain evidence="8">F_SG_1</strain>
        <tissue evidence="8">Salivary glands</tissue>
    </source>
</reference>
<keyword evidence="7" id="KW-0732">Signal</keyword>
<dbReference type="EMBL" id="JARKHS020003124">
    <property type="protein sequence ID" value="KAK8786013.1"/>
    <property type="molecule type" value="Genomic_DNA"/>
</dbReference>
<evidence type="ECO:0008006" key="10">
    <source>
        <dbReference type="Google" id="ProtNLM"/>
    </source>
</evidence>
<proteinExistence type="inferred from homology"/>